<name>A0A392P088_9FABA</name>
<sequence>MVNDVKEDTSKQYSEAERFVYVPVPAASTVLVKIVDLQKSLVDDVLQTSKPEMPVLVDDMVSPTHQDNLLKDQEE</sequence>
<reference evidence="1 2" key="1">
    <citation type="journal article" date="2018" name="Front. Plant Sci.">
        <title>Red Clover (Trifolium pratense) and Zigzag Clover (T. medium) - A Picture of Genomic Similarities and Differences.</title>
        <authorList>
            <person name="Dluhosova J."/>
            <person name="Istvanek J."/>
            <person name="Nedelnik J."/>
            <person name="Repkova J."/>
        </authorList>
    </citation>
    <scope>NUCLEOTIDE SEQUENCE [LARGE SCALE GENOMIC DNA]</scope>
    <source>
        <strain evidence="2">cv. 10/8</strain>
        <tissue evidence="1">Leaf</tissue>
    </source>
</reference>
<proteinExistence type="predicted"/>
<evidence type="ECO:0000313" key="1">
    <source>
        <dbReference type="EMBL" id="MCI04205.1"/>
    </source>
</evidence>
<comment type="caution">
    <text evidence="1">The sequence shown here is derived from an EMBL/GenBank/DDBJ whole genome shotgun (WGS) entry which is preliminary data.</text>
</comment>
<accession>A0A392P088</accession>
<keyword evidence="2" id="KW-1185">Reference proteome</keyword>
<dbReference type="EMBL" id="LXQA010054634">
    <property type="protein sequence ID" value="MCI04205.1"/>
    <property type="molecule type" value="Genomic_DNA"/>
</dbReference>
<dbReference type="AlphaFoldDB" id="A0A392P088"/>
<feature type="non-terminal residue" evidence="1">
    <location>
        <position position="75"/>
    </location>
</feature>
<protein>
    <submittedName>
        <fullName evidence="1">Uncharacterized protein</fullName>
    </submittedName>
</protein>
<dbReference type="Proteomes" id="UP000265520">
    <property type="component" value="Unassembled WGS sequence"/>
</dbReference>
<evidence type="ECO:0000313" key="2">
    <source>
        <dbReference type="Proteomes" id="UP000265520"/>
    </source>
</evidence>
<organism evidence="1 2">
    <name type="scientific">Trifolium medium</name>
    <dbReference type="NCBI Taxonomy" id="97028"/>
    <lineage>
        <taxon>Eukaryota</taxon>
        <taxon>Viridiplantae</taxon>
        <taxon>Streptophyta</taxon>
        <taxon>Embryophyta</taxon>
        <taxon>Tracheophyta</taxon>
        <taxon>Spermatophyta</taxon>
        <taxon>Magnoliopsida</taxon>
        <taxon>eudicotyledons</taxon>
        <taxon>Gunneridae</taxon>
        <taxon>Pentapetalae</taxon>
        <taxon>rosids</taxon>
        <taxon>fabids</taxon>
        <taxon>Fabales</taxon>
        <taxon>Fabaceae</taxon>
        <taxon>Papilionoideae</taxon>
        <taxon>50 kb inversion clade</taxon>
        <taxon>NPAAA clade</taxon>
        <taxon>Hologalegina</taxon>
        <taxon>IRL clade</taxon>
        <taxon>Trifolieae</taxon>
        <taxon>Trifolium</taxon>
    </lineage>
</organism>